<dbReference type="NCBIfam" id="TIGR03936">
    <property type="entry name" value="sam_1_link_chp"/>
    <property type="match status" value="1"/>
</dbReference>
<accession>A0AAU9E1I7</accession>
<protein>
    <recommendedName>
        <fullName evidence="1">DUF2344 domain-containing protein</fullName>
    </recommendedName>
</protein>
<organism evidence="2 3">
    <name type="scientific">Haliovirga abyssi</name>
    <dbReference type="NCBI Taxonomy" id="2996794"/>
    <lineage>
        <taxon>Bacteria</taxon>
        <taxon>Fusobacteriati</taxon>
        <taxon>Fusobacteriota</taxon>
        <taxon>Fusobacteriia</taxon>
        <taxon>Fusobacteriales</taxon>
        <taxon>Haliovirgaceae</taxon>
        <taxon>Haliovirga</taxon>
    </lineage>
</organism>
<dbReference type="Pfam" id="PF10105">
    <property type="entry name" value="DUF2344"/>
    <property type="match status" value="1"/>
</dbReference>
<evidence type="ECO:0000313" key="3">
    <source>
        <dbReference type="Proteomes" id="UP001321582"/>
    </source>
</evidence>
<keyword evidence="3" id="KW-1185">Reference proteome</keyword>
<gene>
    <name evidence="2" type="ORF">HLVA_08040</name>
</gene>
<dbReference type="EMBL" id="AP027059">
    <property type="protein sequence ID" value="BDU50235.1"/>
    <property type="molecule type" value="Genomic_DNA"/>
</dbReference>
<dbReference type="InterPro" id="IPR018768">
    <property type="entry name" value="DUF2344"/>
</dbReference>
<dbReference type="KEGG" id="haby:HLVA_08040"/>
<proteinExistence type="predicted"/>
<name>A0AAU9E1I7_9FUSO</name>
<reference evidence="2 3" key="1">
    <citation type="submission" date="2022-11" db="EMBL/GenBank/DDBJ databases">
        <title>Haliovirga abyssi gen. nov., sp. nov., a mesophilic fermentative bacterium isolated from the Iheya North hydrothermal field and the proposal of Haliovirgaceae fam. nov.</title>
        <authorList>
            <person name="Miyazaki U."/>
            <person name="Tame A."/>
            <person name="Miyazaki J."/>
            <person name="Takai K."/>
            <person name="Sawayama S."/>
            <person name="Kitajima M."/>
            <person name="Okamoto A."/>
            <person name="Nakagawa S."/>
        </authorList>
    </citation>
    <scope>NUCLEOTIDE SEQUENCE [LARGE SCALE GENOMIC DNA]</scope>
    <source>
        <strain evidence="2 3">IC12</strain>
    </source>
</reference>
<evidence type="ECO:0000259" key="1">
    <source>
        <dbReference type="Pfam" id="PF10105"/>
    </source>
</evidence>
<dbReference type="RefSeq" id="WP_307905167.1">
    <property type="nucleotide sequence ID" value="NZ_AP027059.1"/>
</dbReference>
<evidence type="ECO:0000313" key="2">
    <source>
        <dbReference type="EMBL" id="BDU50235.1"/>
    </source>
</evidence>
<dbReference type="Proteomes" id="UP001321582">
    <property type="component" value="Chromosome"/>
</dbReference>
<sequence length="199" mass="23630">MQKRIFYNKYGRMKYVAHLDTISFFERLFKLSKIKIKFSGGFHPRPKFSFGDPVSLGVAMYNEPLDFETLEDISNDEILKRLNDVTPNEFDIIKVIDRGDKSSIVKDYDSVKYSVEFETVEDLKKIESIIKRDEIIVTKEKKGKTTQRDIKKFIRKYEIDNNIMFLYLERISPNAILRLEELSKEYIIKRCGYIEKKIL</sequence>
<dbReference type="AlphaFoldDB" id="A0AAU9E1I7"/>
<feature type="domain" description="DUF2344" evidence="1">
    <location>
        <begin position="4"/>
        <end position="169"/>
    </location>
</feature>